<dbReference type="Gene3D" id="3.90.1150.10">
    <property type="entry name" value="Aspartate Aminotransferase, domain 1"/>
    <property type="match status" value="1"/>
</dbReference>
<dbReference type="InterPro" id="IPR049704">
    <property type="entry name" value="Aminotrans_3_PPA_site"/>
</dbReference>
<comment type="caution">
    <text evidence="6">The sequence shown here is derived from an EMBL/GenBank/DDBJ whole genome shotgun (WGS) entry which is preliminary data.</text>
</comment>
<dbReference type="InterPro" id="IPR005814">
    <property type="entry name" value="Aminotrans_3"/>
</dbReference>
<comment type="cofactor">
    <cofactor evidence="5">
        <name>pyridoxal 5'-phosphate</name>
        <dbReference type="ChEBI" id="CHEBI:597326"/>
    </cofactor>
    <text evidence="5">Binds 1 pyridoxal phosphate per subunit.</text>
</comment>
<dbReference type="InterPro" id="IPR015422">
    <property type="entry name" value="PyrdxlP-dep_Trfase_small"/>
</dbReference>
<dbReference type="Gene3D" id="3.40.640.10">
    <property type="entry name" value="Type I PLP-dependent aspartate aminotransferase-like (Major domain)"/>
    <property type="match status" value="1"/>
</dbReference>
<dbReference type="InterPro" id="IPR015421">
    <property type="entry name" value="PyrdxlP-dep_Trfase_major"/>
</dbReference>
<dbReference type="EMBL" id="JBJYXY010000001">
    <property type="protein sequence ID" value="MFN2975941.1"/>
    <property type="molecule type" value="Genomic_DNA"/>
</dbReference>
<feature type="binding site" evidence="5">
    <location>
        <begin position="122"/>
        <end position="123"/>
    </location>
    <ligand>
        <name>pyridoxal 5'-phosphate</name>
        <dbReference type="ChEBI" id="CHEBI:597326"/>
    </ligand>
</feature>
<comment type="miscellaneous">
    <text evidence="5">May also have succinyldiaminopimelate aminotransferase activity, thus carrying out the corresponding step in lysine biosynthesis.</text>
</comment>
<dbReference type="NCBIfam" id="NF002325">
    <property type="entry name" value="PRK01278.1"/>
    <property type="match status" value="1"/>
</dbReference>
<proteinExistence type="inferred from homology"/>
<dbReference type="SUPFAM" id="SSF53383">
    <property type="entry name" value="PLP-dependent transferases"/>
    <property type="match status" value="1"/>
</dbReference>
<dbReference type="InterPro" id="IPR050103">
    <property type="entry name" value="Class-III_PLP-dep_AT"/>
</dbReference>
<dbReference type="RefSeq" id="WP_263412553.1">
    <property type="nucleotide sequence ID" value="NZ_BAABBH010000001.1"/>
</dbReference>
<feature type="binding site" evidence="5">
    <location>
        <position position="300"/>
    </location>
    <ligand>
        <name>N(2)-acetyl-L-ornithine</name>
        <dbReference type="ChEBI" id="CHEBI:57805"/>
    </ligand>
</feature>
<reference evidence="6 7" key="1">
    <citation type="submission" date="2024-12" db="EMBL/GenBank/DDBJ databases">
        <authorList>
            <person name="Lee Y."/>
        </authorList>
    </citation>
    <scope>NUCLEOTIDE SEQUENCE [LARGE SCALE GENOMIC DNA]</scope>
    <source>
        <strain evidence="6 7">03SUJ4</strain>
    </source>
</reference>
<organism evidence="6 7">
    <name type="scientific">Terriglobus aquaticus</name>
    <dbReference type="NCBI Taxonomy" id="940139"/>
    <lineage>
        <taxon>Bacteria</taxon>
        <taxon>Pseudomonadati</taxon>
        <taxon>Acidobacteriota</taxon>
        <taxon>Terriglobia</taxon>
        <taxon>Terriglobales</taxon>
        <taxon>Acidobacteriaceae</taxon>
        <taxon>Terriglobus</taxon>
    </lineage>
</organism>
<accession>A0ABW9KM11</accession>
<feature type="modified residue" description="N6-(pyridoxal phosphate)lysine" evidence="5">
    <location>
        <position position="272"/>
    </location>
</feature>
<evidence type="ECO:0000256" key="1">
    <source>
        <dbReference type="ARBA" id="ARBA00022576"/>
    </source>
</evidence>
<comment type="similarity">
    <text evidence="5">Belongs to the class-III pyridoxal-phosphate-dependent aminotransferase family. ArgD subfamily.</text>
</comment>
<comment type="subunit">
    <text evidence="5">Homodimer.</text>
</comment>
<comment type="pathway">
    <text evidence="5">Amino-acid biosynthesis; L-arginine biosynthesis; N(2)-acetyl-L-ornithine from L-glutamate: step 4/4.</text>
</comment>
<evidence type="ECO:0000313" key="7">
    <source>
        <dbReference type="Proteomes" id="UP001634747"/>
    </source>
</evidence>
<keyword evidence="3 5" id="KW-0808">Transferase</keyword>
<evidence type="ECO:0000256" key="2">
    <source>
        <dbReference type="ARBA" id="ARBA00022605"/>
    </source>
</evidence>
<gene>
    <name evidence="5" type="primary">argD</name>
    <name evidence="6" type="ORF">ACK2TP_09215</name>
</gene>
<dbReference type="NCBIfam" id="TIGR00707">
    <property type="entry name" value="argD"/>
    <property type="match status" value="1"/>
</dbReference>
<dbReference type="PIRSF" id="PIRSF000521">
    <property type="entry name" value="Transaminase_4ab_Lys_Orn"/>
    <property type="match status" value="1"/>
</dbReference>
<evidence type="ECO:0000256" key="3">
    <source>
        <dbReference type="ARBA" id="ARBA00022679"/>
    </source>
</evidence>
<keyword evidence="5" id="KW-0963">Cytoplasm</keyword>
<dbReference type="PANTHER" id="PTHR11986">
    <property type="entry name" value="AMINOTRANSFERASE CLASS III"/>
    <property type="match status" value="1"/>
</dbReference>
<comment type="catalytic activity">
    <reaction evidence="5">
        <text>N(2)-acetyl-L-ornithine + 2-oxoglutarate = N-acetyl-L-glutamate 5-semialdehyde + L-glutamate</text>
        <dbReference type="Rhea" id="RHEA:18049"/>
        <dbReference type="ChEBI" id="CHEBI:16810"/>
        <dbReference type="ChEBI" id="CHEBI:29123"/>
        <dbReference type="ChEBI" id="CHEBI:29985"/>
        <dbReference type="ChEBI" id="CHEBI:57805"/>
        <dbReference type="EC" id="2.6.1.11"/>
    </reaction>
</comment>
<dbReference type="Proteomes" id="UP001634747">
    <property type="component" value="Unassembled WGS sequence"/>
</dbReference>
<dbReference type="Pfam" id="PF00202">
    <property type="entry name" value="Aminotran_3"/>
    <property type="match status" value="1"/>
</dbReference>
<keyword evidence="5" id="KW-0055">Arginine biosynthesis</keyword>
<dbReference type="InterPro" id="IPR015424">
    <property type="entry name" value="PyrdxlP-dep_Trfase"/>
</dbReference>
<feature type="binding site" evidence="5">
    <location>
        <position position="161"/>
    </location>
    <ligand>
        <name>N(2)-acetyl-L-ornithine</name>
        <dbReference type="ChEBI" id="CHEBI:57805"/>
    </ligand>
</feature>
<keyword evidence="7" id="KW-1185">Reference proteome</keyword>
<dbReference type="InterPro" id="IPR004636">
    <property type="entry name" value="AcOrn/SuccOrn_fam"/>
</dbReference>
<feature type="binding site" evidence="5">
    <location>
        <position position="158"/>
    </location>
    <ligand>
        <name>pyridoxal 5'-phosphate</name>
        <dbReference type="ChEBI" id="CHEBI:597326"/>
    </ligand>
</feature>
<dbReference type="PROSITE" id="PS00600">
    <property type="entry name" value="AA_TRANSFER_CLASS_3"/>
    <property type="match status" value="1"/>
</dbReference>
<feature type="binding site" evidence="5">
    <location>
        <begin position="243"/>
        <end position="246"/>
    </location>
    <ligand>
        <name>pyridoxal 5'-phosphate</name>
        <dbReference type="ChEBI" id="CHEBI:597326"/>
    </ligand>
</feature>
<dbReference type="EC" id="2.6.1.11" evidence="5"/>
<evidence type="ECO:0000256" key="5">
    <source>
        <dbReference type="HAMAP-Rule" id="MF_01107"/>
    </source>
</evidence>
<evidence type="ECO:0000313" key="6">
    <source>
        <dbReference type="EMBL" id="MFN2975941.1"/>
    </source>
</evidence>
<sequence>MIANHEPIAKDGGATNMNLVATQAAEQKLLLSTYDRHPVLFTRGEGVHLVDDAGTRYLDLLSGIGVCGLGYNHPAINKAIAEQVATGLLHTSNLFFHSHTATLALKLTELTGMDRVFLCNSGTEAWEAALKLARAHAELLRSEGKHIGTRILALEHSFHGRTMGSVATTHKHKYREPFQPVMPGVTFVPFNDVDALRSAFSEDICAICIEPLQGEGGIHPVPQEFFAAARELCDSTGALLLADEIQSGMGRTGKWCAYQHTGIQPDVTTLAKPIAGGLPMGAMCCNEEAARAITPGMHGTTFGGGPLVCAVALAVIDEIERSSLLDHVSEVGAYFKQQLEEFASRHPVVAEVRGMGLMLGMDMHSAEIAGELQGRMMLEKHILLNRTSETVLRFLPPFLLTHAQVDETIAALESLLPEIEAKQTSEVEAAGEAVHG</sequence>
<evidence type="ECO:0000256" key="4">
    <source>
        <dbReference type="ARBA" id="ARBA00022898"/>
    </source>
</evidence>
<comment type="subcellular location">
    <subcellularLocation>
        <location evidence="5">Cytoplasm</location>
    </subcellularLocation>
</comment>
<keyword evidence="4 5" id="KW-0663">Pyridoxal phosphate</keyword>
<dbReference type="CDD" id="cd00610">
    <property type="entry name" value="OAT_like"/>
    <property type="match status" value="1"/>
</dbReference>
<dbReference type="PANTHER" id="PTHR11986:SF79">
    <property type="entry name" value="ACETYLORNITHINE AMINOTRANSFERASE, MITOCHONDRIAL"/>
    <property type="match status" value="1"/>
</dbReference>
<keyword evidence="2 5" id="KW-0028">Amino-acid biosynthesis</keyword>
<protein>
    <recommendedName>
        <fullName evidence="5">Acetylornithine aminotransferase</fullName>
        <shortName evidence="5">ACOAT</shortName>
        <ecNumber evidence="5">2.6.1.11</ecNumber>
    </recommendedName>
</protein>
<name>A0ABW9KM11_9BACT</name>
<keyword evidence="1 5" id="KW-0032">Aminotransferase</keyword>
<dbReference type="HAMAP" id="MF_01107">
    <property type="entry name" value="ArgD_aminotrans_3"/>
    <property type="match status" value="1"/>
</dbReference>
<feature type="binding site" evidence="5">
    <location>
        <position position="301"/>
    </location>
    <ligand>
        <name>pyridoxal 5'-phosphate</name>
        <dbReference type="ChEBI" id="CHEBI:597326"/>
    </ligand>
</feature>
<dbReference type="GO" id="GO:0008483">
    <property type="term" value="F:transaminase activity"/>
    <property type="evidence" value="ECO:0007669"/>
    <property type="project" value="UniProtKB-KW"/>
</dbReference>